<sequence>MTVFYGCSDNNEKIAVNKTGETLIERVLAPEGYEWIVEDSGSFGEFLQNTNLKKDGSPILDYNQKSIRNQSEHIAILDYDIGNKDLQQCADAIIRLRAEYLFEKERFDEISFHFTNGDSFSWNDYKNGIRPKLLSPSKVSFEQVASKNDSYESFRKYLDVVFMYAGTISLNNETKKVTNNSEIKTGDFLVTPGSPGHAVIVVGRAINKNGDIVYLLAEGYTPAQSIHVLTNPYNSKINPWYTLDVAKKSTITARYLFRKTNIRTFKN</sequence>
<proteinExistence type="predicted"/>
<protein>
    <submittedName>
        <fullName evidence="1">DUF4846 domain-containing protein</fullName>
    </submittedName>
</protein>
<name>A0A9X1R1P4_9FLAO</name>
<accession>A0A9X1R1P4</accession>
<dbReference type="EMBL" id="JAIRBB010000012">
    <property type="protein sequence ID" value="MCG2431838.1"/>
    <property type="molecule type" value="Genomic_DNA"/>
</dbReference>
<keyword evidence="2" id="KW-1185">Reference proteome</keyword>
<dbReference type="RefSeq" id="WP_237608917.1">
    <property type="nucleotide sequence ID" value="NZ_JAIRBB010000012.1"/>
</dbReference>
<dbReference type="InterPro" id="IPR032315">
    <property type="entry name" value="DUF4846"/>
</dbReference>
<comment type="caution">
    <text evidence="1">The sequence shown here is derived from an EMBL/GenBank/DDBJ whole genome shotgun (WGS) entry which is preliminary data.</text>
</comment>
<evidence type="ECO:0000313" key="2">
    <source>
        <dbReference type="Proteomes" id="UP001139462"/>
    </source>
</evidence>
<evidence type="ECO:0000313" key="1">
    <source>
        <dbReference type="EMBL" id="MCG2431838.1"/>
    </source>
</evidence>
<dbReference type="AlphaFoldDB" id="A0A9X1R1P4"/>
<organism evidence="1 2">
    <name type="scientific">Aequorivita xiaoshiensis</name>
    <dbReference type="NCBI Taxonomy" id="2874476"/>
    <lineage>
        <taxon>Bacteria</taxon>
        <taxon>Pseudomonadati</taxon>
        <taxon>Bacteroidota</taxon>
        <taxon>Flavobacteriia</taxon>
        <taxon>Flavobacteriales</taxon>
        <taxon>Flavobacteriaceae</taxon>
        <taxon>Aequorivita</taxon>
    </lineage>
</organism>
<dbReference type="Pfam" id="PF16138">
    <property type="entry name" value="DUF4846"/>
    <property type="match status" value="1"/>
</dbReference>
<reference evidence="1" key="1">
    <citation type="submission" date="2021-09" db="EMBL/GenBank/DDBJ databases">
        <title>Genome of Aequorivita sp. strain F64183.</title>
        <authorList>
            <person name="Wang Y."/>
        </authorList>
    </citation>
    <scope>NUCLEOTIDE SEQUENCE</scope>
    <source>
        <strain evidence="1">F64183</strain>
    </source>
</reference>
<dbReference type="Proteomes" id="UP001139462">
    <property type="component" value="Unassembled WGS sequence"/>
</dbReference>
<gene>
    <name evidence="1" type="ORF">K8344_11955</name>
</gene>